<evidence type="ECO:0000256" key="1">
    <source>
        <dbReference type="ARBA" id="ARBA00022801"/>
    </source>
</evidence>
<dbReference type="EMBL" id="VDLX02000014">
    <property type="protein sequence ID" value="KAB8190899.1"/>
    <property type="molecule type" value="Genomic_DNA"/>
</dbReference>
<keyword evidence="1" id="KW-0378">Hydrolase</keyword>
<organism evidence="3 4">
    <name type="scientific">Nonomuraea phyllanthi</name>
    <dbReference type="NCBI Taxonomy" id="2219224"/>
    <lineage>
        <taxon>Bacteria</taxon>
        <taxon>Bacillati</taxon>
        <taxon>Actinomycetota</taxon>
        <taxon>Actinomycetes</taxon>
        <taxon>Streptosporangiales</taxon>
        <taxon>Streptosporangiaceae</taxon>
        <taxon>Nonomuraea</taxon>
    </lineage>
</organism>
<dbReference type="Pfam" id="PF07228">
    <property type="entry name" value="SpoIIE"/>
    <property type="match status" value="1"/>
</dbReference>
<accession>A0A5C4VZR5</accession>
<dbReference type="InterPro" id="IPR003018">
    <property type="entry name" value="GAF"/>
</dbReference>
<dbReference type="Gene3D" id="3.60.40.10">
    <property type="entry name" value="PPM-type phosphatase domain"/>
    <property type="match status" value="1"/>
</dbReference>
<feature type="region of interest" description="Disordered" evidence="2">
    <location>
        <begin position="17"/>
        <end position="59"/>
    </location>
</feature>
<dbReference type="SMART" id="SM00065">
    <property type="entry name" value="GAF"/>
    <property type="match status" value="2"/>
</dbReference>
<feature type="compositionally biased region" description="Basic and acidic residues" evidence="2">
    <location>
        <begin position="24"/>
        <end position="49"/>
    </location>
</feature>
<dbReference type="Proteomes" id="UP000312512">
    <property type="component" value="Unassembled WGS sequence"/>
</dbReference>
<proteinExistence type="predicted"/>
<dbReference type="PANTHER" id="PTHR43156:SF2">
    <property type="entry name" value="STAGE II SPORULATION PROTEIN E"/>
    <property type="match status" value="1"/>
</dbReference>
<dbReference type="InterPro" id="IPR036457">
    <property type="entry name" value="PPM-type-like_dom_sf"/>
</dbReference>
<dbReference type="Gene3D" id="3.30.450.40">
    <property type="match status" value="2"/>
</dbReference>
<name>A0A5C4VZR5_9ACTN</name>
<comment type="caution">
    <text evidence="3">The sequence shown here is derived from an EMBL/GenBank/DDBJ whole genome shotgun (WGS) entry which is preliminary data.</text>
</comment>
<dbReference type="Pfam" id="PF13185">
    <property type="entry name" value="GAF_2"/>
    <property type="match status" value="1"/>
</dbReference>
<dbReference type="SMART" id="SM00331">
    <property type="entry name" value="PP2C_SIG"/>
    <property type="match status" value="1"/>
</dbReference>
<gene>
    <name evidence="3" type="ORF">FH608_033140</name>
</gene>
<dbReference type="PANTHER" id="PTHR43156">
    <property type="entry name" value="STAGE II SPORULATION PROTEIN E-RELATED"/>
    <property type="match status" value="1"/>
</dbReference>
<dbReference type="InterPro" id="IPR001932">
    <property type="entry name" value="PPM-type_phosphatase-like_dom"/>
</dbReference>
<keyword evidence="4" id="KW-1185">Reference proteome</keyword>
<evidence type="ECO:0000313" key="4">
    <source>
        <dbReference type="Proteomes" id="UP000312512"/>
    </source>
</evidence>
<protein>
    <submittedName>
        <fullName evidence="3">SpoIIE family protein phosphatase</fullName>
    </submittedName>
</protein>
<evidence type="ECO:0000313" key="3">
    <source>
        <dbReference type="EMBL" id="KAB8190899.1"/>
    </source>
</evidence>
<dbReference type="AlphaFoldDB" id="A0A5C4VZR5"/>
<dbReference type="SUPFAM" id="SSF81606">
    <property type="entry name" value="PP2C-like"/>
    <property type="match status" value="1"/>
</dbReference>
<dbReference type="GO" id="GO:0016791">
    <property type="term" value="F:phosphatase activity"/>
    <property type="evidence" value="ECO:0007669"/>
    <property type="project" value="TreeGrafter"/>
</dbReference>
<evidence type="ECO:0000256" key="2">
    <source>
        <dbReference type="SAM" id="MobiDB-lite"/>
    </source>
</evidence>
<reference evidence="3 4" key="1">
    <citation type="submission" date="2019-10" db="EMBL/GenBank/DDBJ databases">
        <title>Nonomuraea sp. nov., isolated from Phyllanthus amarus.</title>
        <authorList>
            <person name="Klykleung N."/>
            <person name="Tanasupawat S."/>
        </authorList>
    </citation>
    <scope>NUCLEOTIDE SEQUENCE [LARGE SCALE GENOMIC DNA]</scope>
    <source>
        <strain evidence="3 4">PA1-10</strain>
    </source>
</reference>
<sequence length="649" mass="70955">MRPVSALICGTVTVRAEFSPTSPPHRDHVASGRRDGVEHTEPARPERTSRYMSGPSSGDVFSDPARLAALERLRLADEMARQTLDRSARLVARLLDVPVVLLTFVEGARQRVIQYVGARHPRTAERVLPLDWGFCPIVVTQGQPIVICDVRSNPDHAANPAVAPTRMRAYMGVPLVLDGQVLGALCAVDTRPHRWSMDELRTLGELVTAAMTEIRLQLEFSESARLNAEAEAVQRRSQQLQGLAQASVEINSASSLAETLNTLTEKARRLIGAHQAASSLTRDSGITATSLTDKYAAYRDFSEPHTGQGVYAEVCRNNEPMRLRQSELEAHPAWRGFGEHADRHPPMRGWLAVPLIGSDGGNLGVIQVSDKMDGGDFTIDDEAILTQLAELASACIEKTAALDRQRQIARTLQKSLLPPHLPDIPGVQLAARYHSAADDSQVGGDFYDVFQSRDGRWGIILGDVCGKDAEAAALTALVRHTARTAVMIDPDPQHVAMVLNEAVRTHSTDRFCTLVYLTLRLRKDRPRVDMVVCGHPLPLHVDRHGTVREVGEPGTLVGVLPQPSVHTAHFTMSPGETLMLFTDGITEARRHGPLFGETMLPALLERAARTPLPDLADIVSQAALDYQGGRLNDDIATLFVRSVPAEQRT</sequence>
<dbReference type="SUPFAM" id="SSF55781">
    <property type="entry name" value="GAF domain-like"/>
    <property type="match status" value="2"/>
</dbReference>
<dbReference type="OrthoDB" id="118142at2"/>
<dbReference type="InterPro" id="IPR029016">
    <property type="entry name" value="GAF-like_dom_sf"/>
</dbReference>
<dbReference type="Pfam" id="PF01590">
    <property type="entry name" value="GAF"/>
    <property type="match status" value="1"/>
</dbReference>
<dbReference type="InterPro" id="IPR052016">
    <property type="entry name" value="Bact_Sigma-Reg"/>
</dbReference>